<gene>
    <name evidence="1" type="ORF">J1N35_022288</name>
</gene>
<protein>
    <submittedName>
        <fullName evidence="1">Uncharacterized protein</fullName>
    </submittedName>
</protein>
<dbReference type="EMBL" id="JAIQCV010000007">
    <property type="protein sequence ID" value="KAH1082527.1"/>
    <property type="molecule type" value="Genomic_DNA"/>
</dbReference>
<sequence>MNLTPIELTEVPVRRIKVPINSNAINEFFELPDFKNDEYSSLLSNIKPENLQEILEELTVPGSKWTMSKQGIHKC</sequence>
<dbReference type="AlphaFoldDB" id="A0A9D3VHW3"/>
<proteinExistence type="predicted"/>
<accession>A0A9D3VHW3</accession>
<keyword evidence="2" id="KW-1185">Reference proteome</keyword>
<evidence type="ECO:0000313" key="2">
    <source>
        <dbReference type="Proteomes" id="UP000828251"/>
    </source>
</evidence>
<organism evidence="1 2">
    <name type="scientific">Gossypium stocksii</name>
    <dbReference type="NCBI Taxonomy" id="47602"/>
    <lineage>
        <taxon>Eukaryota</taxon>
        <taxon>Viridiplantae</taxon>
        <taxon>Streptophyta</taxon>
        <taxon>Embryophyta</taxon>
        <taxon>Tracheophyta</taxon>
        <taxon>Spermatophyta</taxon>
        <taxon>Magnoliopsida</taxon>
        <taxon>eudicotyledons</taxon>
        <taxon>Gunneridae</taxon>
        <taxon>Pentapetalae</taxon>
        <taxon>rosids</taxon>
        <taxon>malvids</taxon>
        <taxon>Malvales</taxon>
        <taxon>Malvaceae</taxon>
        <taxon>Malvoideae</taxon>
        <taxon>Gossypium</taxon>
    </lineage>
</organism>
<evidence type="ECO:0000313" key="1">
    <source>
        <dbReference type="EMBL" id="KAH1082527.1"/>
    </source>
</evidence>
<dbReference type="Proteomes" id="UP000828251">
    <property type="component" value="Unassembled WGS sequence"/>
</dbReference>
<comment type="caution">
    <text evidence="1">The sequence shown here is derived from an EMBL/GenBank/DDBJ whole genome shotgun (WGS) entry which is preliminary data.</text>
</comment>
<name>A0A9D3VHW3_9ROSI</name>
<reference evidence="1 2" key="1">
    <citation type="journal article" date="2021" name="Plant Biotechnol. J.">
        <title>Multi-omics assisted identification of the key and species-specific regulatory components of drought-tolerant mechanisms in Gossypium stocksii.</title>
        <authorList>
            <person name="Yu D."/>
            <person name="Ke L."/>
            <person name="Zhang D."/>
            <person name="Wu Y."/>
            <person name="Sun Y."/>
            <person name="Mei J."/>
            <person name="Sun J."/>
            <person name="Sun Y."/>
        </authorList>
    </citation>
    <scope>NUCLEOTIDE SEQUENCE [LARGE SCALE GENOMIC DNA]</scope>
    <source>
        <strain evidence="2">cv. E1</strain>
        <tissue evidence="1">Leaf</tissue>
    </source>
</reference>